<dbReference type="PROSITE" id="PS51257">
    <property type="entry name" value="PROKAR_LIPOPROTEIN"/>
    <property type="match status" value="1"/>
</dbReference>
<feature type="signal peptide" evidence="2">
    <location>
        <begin position="1"/>
        <end position="22"/>
    </location>
</feature>
<keyword evidence="5" id="KW-1185">Reference proteome</keyword>
<dbReference type="Gene3D" id="2.120.10.30">
    <property type="entry name" value="TolB, C-terminal domain"/>
    <property type="match status" value="1"/>
</dbReference>
<dbReference type="PANTHER" id="PTHR19328">
    <property type="entry name" value="HEDGEHOG-INTERACTING PROTEIN"/>
    <property type="match status" value="1"/>
</dbReference>
<dbReference type="InterPro" id="IPR011042">
    <property type="entry name" value="6-blade_b-propeller_TolB-like"/>
</dbReference>
<name>A0ABV6P9B8_9MICC</name>
<gene>
    <name evidence="4" type="ORF">ACFFFR_02250</name>
</gene>
<protein>
    <submittedName>
        <fullName evidence="4">PQQ-dependent sugar dehydrogenase</fullName>
    </submittedName>
</protein>
<feature type="chain" id="PRO_5046948723" evidence="2">
    <location>
        <begin position="23"/>
        <end position="364"/>
    </location>
</feature>
<sequence length="364" mass="38443">MKTRSSAYIFTTLAVATGLLLAGCQQDPQDSPEPESSGPVEVATGLEAPWSIVFVPQEDQDPVPLVSERNSAKILQLAEDGSTADVATIAGVRTGGEGGLLGLAVDPADSESLYVYSTGQDGNRVQRYPLEAESKQLSLGEPVTVIEQIPAAGIHNGGRIDFGPDGKLYVATGDASNGSLAQDEDSLAGKILRLNPDGSVPADNPNPDSPVYSLGHRNVQGLAWDEDGRLFASEFGASDWDELNLIEPGKNYGWPQVEGMPADEDADSTAPLQVWKPAEASPSGVAIVDGNIYIANLRGQSVRTVPLAELTESEVVLSDYGRIRDVVVSPDNKLWVLTNNTDGRGEPAEGDDRIIELDPPVSGD</sequence>
<accession>A0ABV6P9B8</accession>
<evidence type="ECO:0000313" key="4">
    <source>
        <dbReference type="EMBL" id="MFC0581211.1"/>
    </source>
</evidence>
<dbReference type="EMBL" id="JBHLUB010000002">
    <property type="protein sequence ID" value="MFC0581211.1"/>
    <property type="molecule type" value="Genomic_DNA"/>
</dbReference>
<proteinExistence type="predicted"/>
<dbReference type="RefSeq" id="WP_377457901.1">
    <property type="nucleotide sequence ID" value="NZ_JBHLUB010000002.1"/>
</dbReference>
<feature type="region of interest" description="Disordered" evidence="1">
    <location>
        <begin position="340"/>
        <end position="364"/>
    </location>
</feature>
<dbReference type="InterPro" id="IPR011041">
    <property type="entry name" value="Quinoprot_gluc/sorb_DH_b-prop"/>
</dbReference>
<evidence type="ECO:0000313" key="5">
    <source>
        <dbReference type="Proteomes" id="UP001589862"/>
    </source>
</evidence>
<dbReference type="InterPro" id="IPR012938">
    <property type="entry name" value="Glc/Sorbosone_DH"/>
</dbReference>
<dbReference type="SUPFAM" id="SSF50952">
    <property type="entry name" value="Soluble quinoprotein glucose dehydrogenase"/>
    <property type="match status" value="1"/>
</dbReference>
<feature type="compositionally biased region" description="Basic and acidic residues" evidence="1">
    <location>
        <begin position="343"/>
        <end position="356"/>
    </location>
</feature>
<feature type="domain" description="Glucose/Sorbosone dehydrogenase" evidence="3">
    <location>
        <begin position="46"/>
        <end position="344"/>
    </location>
</feature>
<dbReference type="Pfam" id="PF07995">
    <property type="entry name" value="GSDH"/>
    <property type="match status" value="1"/>
</dbReference>
<evidence type="ECO:0000259" key="3">
    <source>
        <dbReference type="Pfam" id="PF07995"/>
    </source>
</evidence>
<comment type="caution">
    <text evidence="4">The sequence shown here is derived from an EMBL/GenBank/DDBJ whole genome shotgun (WGS) entry which is preliminary data.</text>
</comment>
<reference evidence="4 5" key="1">
    <citation type="submission" date="2024-09" db="EMBL/GenBank/DDBJ databases">
        <authorList>
            <person name="Sun Q."/>
            <person name="Mori K."/>
        </authorList>
    </citation>
    <scope>NUCLEOTIDE SEQUENCE [LARGE SCALE GENOMIC DNA]</scope>
    <source>
        <strain evidence="4 5">NCAIM B.02604</strain>
    </source>
</reference>
<organism evidence="4 5">
    <name type="scientific">Micrococcoides hystricis</name>
    <dbReference type="NCBI Taxonomy" id="1572761"/>
    <lineage>
        <taxon>Bacteria</taxon>
        <taxon>Bacillati</taxon>
        <taxon>Actinomycetota</taxon>
        <taxon>Actinomycetes</taxon>
        <taxon>Micrococcales</taxon>
        <taxon>Micrococcaceae</taxon>
        <taxon>Micrococcoides</taxon>
    </lineage>
</organism>
<dbReference type="PANTHER" id="PTHR19328:SF13">
    <property type="entry name" value="HIPL1 PROTEIN"/>
    <property type="match status" value="1"/>
</dbReference>
<keyword evidence="2" id="KW-0732">Signal</keyword>
<evidence type="ECO:0000256" key="1">
    <source>
        <dbReference type="SAM" id="MobiDB-lite"/>
    </source>
</evidence>
<dbReference type="Proteomes" id="UP001589862">
    <property type="component" value="Unassembled WGS sequence"/>
</dbReference>
<evidence type="ECO:0000256" key="2">
    <source>
        <dbReference type="SAM" id="SignalP"/>
    </source>
</evidence>